<keyword evidence="1" id="KW-1133">Transmembrane helix</keyword>
<keyword evidence="1" id="KW-0812">Transmembrane</keyword>
<evidence type="ECO:0000313" key="2">
    <source>
        <dbReference type="EMBL" id="KHE73331.1"/>
    </source>
</evidence>
<feature type="transmembrane region" description="Helical" evidence="1">
    <location>
        <begin position="224"/>
        <end position="246"/>
    </location>
</feature>
<dbReference type="AlphaFoldDB" id="A0A0B0D5T7"/>
<keyword evidence="1" id="KW-0472">Membrane</keyword>
<evidence type="ECO:0000313" key="3">
    <source>
        <dbReference type="Proteomes" id="UP000030664"/>
    </source>
</evidence>
<feature type="transmembrane region" description="Helical" evidence="1">
    <location>
        <begin position="97"/>
        <end position="118"/>
    </location>
</feature>
<evidence type="ECO:0000256" key="1">
    <source>
        <dbReference type="SAM" id="Phobius"/>
    </source>
</evidence>
<sequence>MNLTYTLHDFWRQVRDVANMFFIAVLPAALFVMFGVTQGWSGESSGHGNVSAYLMVSMAAYGAVDATTSIAGSAAVERLQGWGRQLAMTPMGTGGYAATKVTVAVSVAVIPVIIVYLAGLLTNSMLDDLWRWFATAGIVVASSSVFALYGLAAGLLFRSDGAVSAASGLLVVLAFLGNVFMPLSGALLDFARFTPLYGIVGLARYPITEGWVVAVDGTAEQDSVWLLLANVGVWAAIFGAIALIAARRATARR</sequence>
<reference evidence="2 3" key="1">
    <citation type="submission" date="2014-09" db="EMBL/GenBank/DDBJ databases">
        <title>High-quality draft genome sequence of Kocuria marina SO9-6, an actinobacterium isolated from a copper mine.</title>
        <authorList>
            <person name="Castro D.B."/>
            <person name="Pereira L.B."/>
            <person name="Silva M.V."/>
            <person name="Silva B.P."/>
            <person name="Zanardi B.R."/>
            <person name="Carlos C."/>
            <person name="Belgini D.R."/>
            <person name="Limache E.G."/>
            <person name="Lacerda G.V."/>
            <person name="Nery M.B."/>
            <person name="Gomes M.B."/>
            <person name="Souza S."/>
            <person name="Silva T.M."/>
            <person name="Rodrigues V.D."/>
            <person name="Paulino L.C."/>
            <person name="Vicentini R."/>
            <person name="Ferraz L.F."/>
            <person name="Ottoboni L.M."/>
        </authorList>
    </citation>
    <scope>NUCLEOTIDE SEQUENCE [LARGE SCALE GENOMIC DNA]</scope>
    <source>
        <strain evidence="2 3">SO9-6</strain>
    </source>
</reference>
<dbReference type="RefSeq" id="WP_035965943.1">
    <property type="nucleotide sequence ID" value="NZ_JBIVJS010000005.1"/>
</dbReference>
<feature type="transmembrane region" description="Helical" evidence="1">
    <location>
        <begin position="21"/>
        <end position="40"/>
    </location>
</feature>
<proteinExistence type="predicted"/>
<feature type="transmembrane region" description="Helical" evidence="1">
    <location>
        <begin position="130"/>
        <end position="157"/>
    </location>
</feature>
<dbReference type="eggNOG" id="COG0842">
    <property type="taxonomic scope" value="Bacteria"/>
</dbReference>
<comment type="caution">
    <text evidence="2">The sequence shown here is derived from an EMBL/GenBank/DDBJ whole genome shotgun (WGS) entry which is preliminary data.</text>
</comment>
<accession>A0A0B0D5T7</accession>
<gene>
    <name evidence="2" type="ORF">AS25_13640</name>
</gene>
<dbReference type="Proteomes" id="UP000030664">
    <property type="component" value="Unassembled WGS sequence"/>
</dbReference>
<dbReference type="EMBL" id="JROM01000062">
    <property type="protein sequence ID" value="KHE73331.1"/>
    <property type="molecule type" value="Genomic_DNA"/>
</dbReference>
<feature type="transmembrane region" description="Helical" evidence="1">
    <location>
        <begin position="52"/>
        <end position="76"/>
    </location>
</feature>
<organism evidence="2 3">
    <name type="scientific">Kocuria marina</name>
    <dbReference type="NCBI Taxonomy" id="223184"/>
    <lineage>
        <taxon>Bacteria</taxon>
        <taxon>Bacillati</taxon>
        <taxon>Actinomycetota</taxon>
        <taxon>Actinomycetes</taxon>
        <taxon>Micrococcales</taxon>
        <taxon>Micrococcaceae</taxon>
        <taxon>Kocuria</taxon>
    </lineage>
</organism>
<dbReference type="STRING" id="223184.AS25_13640"/>
<feature type="transmembrane region" description="Helical" evidence="1">
    <location>
        <begin position="169"/>
        <end position="188"/>
    </location>
</feature>
<protein>
    <submittedName>
        <fullName evidence="2">ABC transporter</fullName>
    </submittedName>
</protein>
<name>A0A0B0D5T7_9MICC</name>